<evidence type="ECO:0000313" key="1">
    <source>
        <dbReference type="EMBL" id="AYN68590.1"/>
    </source>
</evidence>
<dbReference type="RefSeq" id="WP_121849603.1">
    <property type="nucleotide sequence ID" value="NZ_CP032050.1"/>
</dbReference>
<protein>
    <submittedName>
        <fullName evidence="1">Uncharacterized protein</fullName>
    </submittedName>
</protein>
<dbReference type="Proteomes" id="UP000276309">
    <property type="component" value="Chromosome"/>
</dbReference>
<gene>
    <name evidence="1" type="ORF">D1013_15005</name>
</gene>
<dbReference type="KEGG" id="emar:D1013_15005"/>
<keyword evidence="2" id="KW-1185">Reference proteome</keyword>
<proteinExistence type="predicted"/>
<evidence type="ECO:0000313" key="2">
    <source>
        <dbReference type="Proteomes" id="UP000276309"/>
    </source>
</evidence>
<organism evidence="1 2">
    <name type="scientific">Euzebyella marina</name>
    <dbReference type="NCBI Taxonomy" id="1761453"/>
    <lineage>
        <taxon>Bacteria</taxon>
        <taxon>Pseudomonadati</taxon>
        <taxon>Bacteroidota</taxon>
        <taxon>Flavobacteriia</taxon>
        <taxon>Flavobacteriales</taxon>
        <taxon>Flavobacteriaceae</taxon>
        <taxon>Euzebyella</taxon>
    </lineage>
</organism>
<name>A0A3G2L8L3_9FLAO</name>
<accession>A0A3G2L8L3</accession>
<sequence length="105" mass="12321">MVYVVRAIYKENSITTLVRNSRDIDADIIFRLLGAERFFESEKDNVNEMLVERSVLEEALSLMENYRHYKETDFLETCIEYFIRLPISAKISLVFVKRGSFNGSL</sequence>
<reference evidence="1 2" key="1">
    <citation type="submission" date="2018-08" db="EMBL/GenBank/DDBJ databases">
        <title>The reduced genetic potential of extracellular carbohydrate catabolism in Euzebyella marina RN62, a Flavobacteriia bacterium isolated from the hadal water.</title>
        <authorList>
            <person name="Xue C."/>
        </authorList>
    </citation>
    <scope>NUCLEOTIDE SEQUENCE [LARGE SCALE GENOMIC DNA]</scope>
    <source>
        <strain evidence="1 2">RN62</strain>
    </source>
</reference>
<dbReference type="AlphaFoldDB" id="A0A3G2L8L3"/>
<dbReference type="EMBL" id="CP032050">
    <property type="protein sequence ID" value="AYN68590.1"/>
    <property type="molecule type" value="Genomic_DNA"/>
</dbReference>